<keyword evidence="2" id="KW-1185">Reference proteome</keyword>
<accession>A0A433VCP1</accession>
<proteinExistence type="predicted"/>
<dbReference type="Proteomes" id="UP000271624">
    <property type="component" value="Unassembled WGS sequence"/>
</dbReference>
<evidence type="ECO:0000313" key="2">
    <source>
        <dbReference type="Proteomes" id="UP000271624"/>
    </source>
</evidence>
<dbReference type="RefSeq" id="WP_127083121.1">
    <property type="nucleotide sequence ID" value="NZ_RSCL01000012.1"/>
</dbReference>
<comment type="caution">
    <text evidence="1">The sequence shown here is derived from an EMBL/GenBank/DDBJ whole genome shotgun (WGS) entry which is preliminary data.</text>
</comment>
<sequence length="90" mass="10415">MAIVLSQPQFQVLTHLHTGVISGRIYFPALFLAEFYSYVIQWLQRQEISFDEKDLKSYSDGSFRVYFKAQQSPETEFLALIAMIEESISA</sequence>
<protein>
    <submittedName>
        <fullName evidence="1">Uncharacterized protein</fullName>
    </submittedName>
</protein>
<dbReference type="EMBL" id="RSCL01000012">
    <property type="protein sequence ID" value="RUT03843.1"/>
    <property type="molecule type" value="Genomic_DNA"/>
</dbReference>
<dbReference type="AlphaFoldDB" id="A0A433VCP1"/>
<reference evidence="1" key="2">
    <citation type="journal article" date="2019" name="Genome Biol. Evol.">
        <title>Day and night: Metabolic profiles and evolutionary relationships of six axenic non-marine cyanobacteria.</title>
        <authorList>
            <person name="Will S.E."/>
            <person name="Henke P."/>
            <person name="Boedeker C."/>
            <person name="Huang S."/>
            <person name="Brinkmann H."/>
            <person name="Rohde M."/>
            <person name="Jarek M."/>
            <person name="Friedl T."/>
            <person name="Seufert S."/>
            <person name="Schumacher M."/>
            <person name="Overmann J."/>
            <person name="Neumann-Schaal M."/>
            <person name="Petersen J."/>
        </authorList>
    </citation>
    <scope>NUCLEOTIDE SEQUENCE [LARGE SCALE GENOMIC DNA]</scope>
    <source>
        <strain evidence="1">PCC 7102</strain>
    </source>
</reference>
<name>A0A433VCP1_9CYAN</name>
<organism evidence="1 2">
    <name type="scientific">Dulcicalothrix desertica PCC 7102</name>
    <dbReference type="NCBI Taxonomy" id="232991"/>
    <lineage>
        <taxon>Bacteria</taxon>
        <taxon>Bacillati</taxon>
        <taxon>Cyanobacteriota</taxon>
        <taxon>Cyanophyceae</taxon>
        <taxon>Nostocales</taxon>
        <taxon>Calotrichaceae</taxon>
        <taxon>Dulcicalothrix</taxon>
    </lineage>
</organism>
<dbReference type="OrthoDB" id="515867at2"/>
<gene>
    <name evidence="1" type="ORF">DSM106972_047570</name>
</gene>
<reference evidence="1" key="1">
    <citation type="submission" date="2018-12" db="EMBL/GenBank/DDBJ databases">
        <authorList>
            <person name="Will S."/>
            <person name="Neumann-Schaal M."/>
            <person name="Henke P."/>
        </authorList>
    </citation>
    <scope>NUCLEOTIDE SEQUENCE</scope>
    <source>
        <strain evidence="1">PCC 7102</strain>
    </source>
</reference>
<evidence type="ECO:0000313" key="1">
    <source>
        <dbReference type="EMBL" id="RUT03843.1"/>
    </source>
</evidence>